<reference evidence="5 6" key="2">
    <citation type="submission" date="2018-03" db="EMBL/GenBank/DDBJ databases">
        <authorList>
            <person name="Keele B.F."/>
        </authorList>
    </citation>
    <scope>NUCLEOTIDE SEQUENCE [LARGE SCALE GENOMIC DNA]</scope>
    <source>
        <strain evidence="5 6">D13</strain>
    </source>
</reference>
<dbReference type="KEGG" id="xba:C7S18_00645"/>
<evidence type="ECO:0000313" key="5">
    <source>
        <dbReference type="EMBL" id="AVP95795.1"/>
    </source>
</evidence>
<evidence type="ECO:0000256" key="2">
    <source>
        <dbReference type="ARBA" id="ARBA00023180"/>
    </source>
</evidence>
<keyword evidence="2" id="KW-0325">Glycoprotein</keyword>
<dbReference type="EMBL" id="CP027860">
    <property type="protein sequence ID" value="AVP95795.1"/>
    <property type="molecule type" value="Genomic_DNA"/>
</dbReference>
<evidence type="ECO:0000313" key="6">
    <source>
        <dbReference type="Proteomes" id="UP000241074"/>
    </source>
</evidence>
<dbReference type="GO" id="GO:0046872">
    <property type="term" value="F:metal ion binding"/>
    <property type="evidence" value="ECO:0007669"/>
    <property type="project" value="UniProtKB-KW"/>
</dbReference>
<protein>
    <recommendedName>
        <fullName evidence="7">Pectate lyase</fullName>
    </recommendedName>
</protein>
<feature type="compositionally biased region" description="Polar residues" evidence="3">
    <location>
        <begin position="406"/>
        <end position="420"/>
    </location>
</feature>
<dbReference type="InterPro" id="IPR052063">
    <property type="entry name" value="Polysaccharide_Lyase_1"/>
</dbReference>
<dbReference type="InterPro" id="IPR012334">
    <property type="entry name" value="Pectin_lyas_fold"/>
</dbReference>
<sequence length="498" mass="53790">MVPTFLLVLLALAFSAALKAQPAFPGAEGFGAVASGGRGGQVLYVTTLDPDPAGVVPGSLNWALRQSGARYILFKVSGVIQGYANVVNGNVTLAGQTSPGGIIVRGFVCDGHYDQNACSNLIVRHLRIRPGWNLALPPGADRLDDGLRLDGLERFIFDHVSIGHAADEALQVSWASQGTIQKSILAETVGDHADRGGALLNYSHPDHPQDQLSLIKNLWYRIGGRLPEITCEASNYPSLPGATADCQSRTLDLEVSNNYYFDPGFLIWYNRDVDQNAALGPYRVFANLVNNHMQVRADFPYGFALHDLLDVASNQFFTSGNAMSRYPTLADYQLFYCCNDFGTNAPNTDLGVATRLSIRHNHGSVSYWTSAELKTRVLAEAGARPLDPMDRRIQLDVQDDSIDPTPHNTPLQNDTFNLDFSTPPAAPTDTDSDGMPDTFEQQYTGLGLNPIVADHNGSQLSVPLTGVAGYTNLEVYLNQLADGGGGTTPVLFANGFEN</sequence>
<feature type="chain" id="PRO_5015145804" description="Pectate lyase" evidence="4">
    <location>
        <begin position="21"/>
        <end position="498"/>
    </location>
</feature>
<dbReference type="Gene3D" id="2.160.20.10">
    <property type="entry name" value="Single-stranded right-handed beta-helix, Pectin lyase-like"/>
    <property type="match status" value="1"/>
</dbReference>
<keyword evidence="1" id="KW-0479">Metal-binding</keyword>
<reference evidence="5 6" key="1">
    <citation type="submission" date="2018-03" db="EMBL/GenBank/DDBJ databases">
        <title>Ahniella affigens gen. nov., sp. nov., a gammaproteobacterium isolated from sandy soil near a stream.</title>
        <authorList>
            <person name="Ko Y."/>
            <person name="Kim J.-H."/>
        </authorList>
    </citation>
    <scope>NUCLEOTIDE SEQUENCE [LARGE SCALE GENOMIC DNA]</scope>
    <source>
        <strain evidence="5 6">D13</strain>
    </source>
</reference>
<keyword evidence="6" id="KW-1185">Reference proteome</keyword>
<feature type="region of interest" description="Disordered" evidence="3">
    <location>
        <begin position="400"/>
        <end position="435"/>
    </location>
</feature>
<evidence type="ECO:0000256" key="4">
    <source>
        <dbReference type="SAM" id="SignalP"/>
    </source>
</evidence>
<evidence type="ECO:0000256" key="3">
    <source>
        <dbReference type="SAM" id="MobiDB-lite"/>
    </source>
</evidence>
<name>A0A2P1PLS3_9GAMM</name>
<gene>
    <name evidence="5" type="ORF">C7S18_00645</name>
</gene>
<keyword evidence="4" id="KW-0732">Signal</keyword>
<feature type="signal peptide" evidence="4">
    <location>
        <begin position="1"/>
        <end position="20"/>
    </location>
</feature>
<dbReference type="AlphaFoldDB" id="A0A2P1PLS3"/>
<dbReference type="SUPFAM" id="SSF51126">
    <property type="entry name" value="Pectin lyase-like"/>
    <property type="match status" value="1"/>
</dbReference>
<dbReference type="Proteomes" id="UP000241074">
    <property type="component" value="Chromosome"/>
</dbReference>
<accession>A0A2P1PLS3</accession>
<proteinExistence type="predicted"/>
<dbReference type="PANTHER" id="PTHR42970:SF1">
    <property type="entry name" value="PECTATE LYASE C-RELATED"/>
    <property type="match status" value="1"/>
</dbReference>
<evidence type="ECO:0008006" key="7">
    <source>
        <dbReference type="Google" id="ProtNLM"/>
    </source>
</evidence>
<dbReference type="InterPro" id="IPR011050">
    <property type="entry name" value="Pectin_lyase_fold/virulence"/>
</dbReference>
<evidence type="ECO:0000256" key="1">
    <source>
        <dbReference type="ARBA" id="ARBA00022723"/>
    </source>
</evidence>
<organism evidence="5 6">
    <name type="scientific">Ahniella affigens</name>
    <dbReference type="NCBI Taxonomy" id="2021234"/>
    <lineage>
        <taxon>Bacteria</taxon>
        <taxon>Pseudomonadati</taxon>
        <taxon>Pseudomonadota</taxon>
        <taxon>Gammaproteobacteria</taxon>
        <taxon>Lysobacterales</taxon>
        <taxon>Rhodanobacteraceae</taxon>
        <taxon>Ahniella</taxon>
    </lineage>
</organism>
<dbReference type="PANTHER" id="PTHR42970">
    <property type="entry name" value="PECTATE LYASE C-RELATED"/>
    <property type="match status" value="1"/>
</dbReference>